<keyword evidence="3" id="KW-1185">Reference proteome</keyword>
<gene>
    <name evidence="2" type="ORF">E4L96_07970</name>
</gene>
<evidence type="ECO:0000313" key="3">
    <source>
        <dbReference type="Proteomes" id="UP000298438"/>
    </source>
</evidence>
<accession>A0A4Y9SFY1</accession>
<evidence type="ECO:0000259" key="1">
    <source>
        <dbReference type="Pfam" id="PF07589"/>
    </source>
</evidence>
<comment type="caution">
    <text evidence="2">The sequence shown here is derived from an EMBL/GenBank/DDBJ whole genome shotgun (WGS) entry which is preliminary data.</text>
</comment>
<name>A0A4Y9SFY1_9BURK</name>
<protein>
    <submittedName>
        <fullName evidence="2">PEP-CTERM sorting domain-containing protein</fullName>
    </submittedName>
</protein>
<feature type="domain" description="Ice-binding protein C-terminal" evidence="1">
    <location>
        <begin position="251"/>
        <end position="274"/>
    </location>
</feature>
<dbReference type="NCBIfam" id="TIGR02595">
    <property type="entry name" value="PEP_CTERM"/>
    <property type="match status" value="1"/>
</dbReference>
<dbReference type="EMBL" id="SPVF01000106">
    <property type="protein sequence ID" value="TFW22454.1"/>
    <property type="molecule type" value="Genomic_DNA"/>
</dbReference>
<reference evidence="2 3" key="1">
    <citation type="submission" date="2019-03" db="EMBL/GenBank/DDBJ databases">
        <title>Draft Genome Sequence of Massilia arenosa sp. nov., a Novel Massilia Species Isolated from a Sandy-loam Maize Soil.</title>
        <authorList>
            <person name="Raths R."/>
            <person name="Peta V."/>
            <person name="Bucking H."/>
        </authorList>
    </citation>
    <scope>NUCLEOTIDE SEQUENCE [LARGE SCALE GENOMIC DNA]</scope>
    <source>
        <strain evidence="2 3">MC02</strain>
    </source>
</reference>
<dbReference type="OrthoDB" id="9182264at2"/>
<organism evidence="2 3">
    <name type="scientific">Zemynaea arenosa</name>
    <dbReference type="NCBI Taxonomy" id="2561931"/>
    <lineage>
        <taxon>Bacteria</taxon>
        <taxon>Pseudomonadati</taxon>
        <taxon>Pseudomonadota</taxon>
        <taxon>Betaproteobacteria</taxon>
        <taxon>Burkholderiales</taxon>
        <taxon>Oxalobacteraceae</taxon>
        <taxon>Telluria group</taxon>
        <taxon>Zemynaea</taxon>
    </lineage>
</organism>
<dbReference type="InterPro" id="IPR013424">
    <property type="entry name" value="Ice-binding_C"/>
</dbReference>
<sequence length="274" mass="28642">MSPCRSSNWCHRRRCPTTDPYFIAPWAACPRCLSHHLIHSMHKILFATLVAMSTGASASVITFNLSAPINGSAPGVTDVSPWLTATIADAGANKVQLTLANHLVHAGTGLATGEYVSNWLFNVNTSLADLSYQWVSGYAGWVVTDDVYTNGSNAIKAGLFDIDFIGPRANANRFIGGMTSVYTFSGKGLTADAFLTPSAADGKYSGYYTAADIAGMAGGGSGSVGLSASAYVAPQTLVPSRVQAEEPARQAVPEPASVLLLGVGLAGLLALRRR</sequence>
<evidence type="ECO:0000313" key="2">
    <source>
        <dbReference type="EMBL" id="TFW22454.1"/>
    </source>
</evidence>
<proteinExistence type="predicted"/>
<dbReference type="AlphaFoldDB" id="A0A4Y9SFY1"/>
<dbReference type="Pfam" id="PF07589">
    <property type="entry name" value="PEP-CTERM"/>
    <property type="match status" value="1"/>
</dbReference>
<dbReference type="Proteomes" id="UP000298438">
    <property type="component" value="Unassembled WGS sequence"/>
</dbReference>